<dbReference type="AlphaFoldDB" id="A0A0A9W967"/>
<feature type="transmembrane region" description="Helical" evidence="1">
    <location>
        <begin position="101"/>
        <end position="123"/>
    </location>
</feature>
<name>A0A0A9W967_LYGHE</name>
<gene>
    <name evidence="2" type="primary">tlcD</name>
    <name evidence="2" type="ORF">CM83_36920</name>
</gene>
<reference evidence="2" key="1">
    <citation type="journal article" date="2014" name="PLoS ONE">
        <title>Transcriptome-Based Identification of ABC Transporters in the Western Tarnished Plant Bug Lygus hesperus.</title>
        <authorList>
            <person name="Hull J.J."/>
            <person name="Chaney K."/>
            <person name="Geib S.M."/>
            <person name="Fabrick J.A."/>
            <person name="Brent C.S."/>
            <person name="Walsh D."/>
            <person name="Lavine L.C."/>
        </authorList>
    </citation>
    <scope>NUCLEOTIDE SEQUENCE</scope>
</reference>
<feature type="transmembrane region" description="Helical" evidence="1">
    <location>
        <begin position="38"/>
        <end position="60"/>
    </location>
</feature>
<evidence type="ECO:0000256" key="1">
    <source>
        <dbReference type="SAM" id="Phobius"/>
    </source>
</evidence>
<protein>
    <submittedName>
        <fullName evidence="2">ADP,ATP carrier protein 4</fullName>
    </submittedName>
</protein>
<keyword evidence="1" id="KW-0812">Transmembrane</keyword>
<organism evidence="2">
    <name type="scientific">Lygus hesperus</name>
    <name type="common">Western plant bug</name>
    <dbReference type="NCBI Taxonomy" id="30085"/>
    <lineage>
        <taxon>Eukaryota</taxon>
        <taxon>Metazoa</taxon>
        <taxon>Ecdysozoa</taxon>
        <taxon>Arthropoda</taxon>
        <taxon>Hexapoda</taxon>
        <taxon>Insecta</taxon>
        <taxon>Pterygota</taxon>
        <taxon>Neoptera</taxon>
        <taxon>Paraneoptera</taxon>
        <taxon>Hemiptera</taxon>
        <taxon>Heteroptera</taxon>
        <taxon>Panheteroptera</taxon>
        <taxon>Cimicomorpha</taxon>
        <taxon>Miridae</taxon>
        <taxon>Mirini</taxon>
        <taxon>Lygus</taxon>
    </lineage>
</organism>
<feature type="transmembrane region" description="Helical" evidence="1">
    <location>
        <begin position="72"/>
        <end position="89"/>
    </location>
</feature>
<keyword evidence="1" id="KW-0472">Membrane</keyword>
<evidence type="ECO:0000313" key="2">
    <source>
        <dbReference type="EMBL" id="JAG04987.1"/>
    </source>
</evidence>
<reference evidence="2" key="2">
    <citation type="submission" date="2014-07" db="EMBL/GenBank/DDBJ databases">
        <authorList>
            <person name="Hull J."/>
        </authorList>
    </citation>
    <scope>NUCLEOTIDE SEQUENCE</scope>
</reference>
<accession>A0A0A9W967</accession>
<sequence length="126" mass="13443">MTAAEAITKSVAMAIGSTCYILMVFFSDFVNTHGAEKIIFYPIFSGFLVLYIAFAISVFLGHDTEVELNSVWGLYGMAAYIGAGSLLLLPLSSQNTATGLLGTLAGAFSYLMAVVLLVDIITIQNE</sequence>
<feature type="transmembrane region" description="Helical" evidence="1">
    <location>
        <begin position="6"/>
        <end position="26"/>
    </location>
</feature>
<proteinExistence type="predicted"/>
<keyword evidence="1" id="KW-1133">Transmembrane helix</keyword>
<dbReference type="EMBL" id="GBHO01038617">
    <property type="protein sequence ID" value="JAG04987.1"/>
    <property type="molecule type" value="Transcribed_RNA"/>
</dbReference>